<evidence type="ECO:0000313" key="7">
    <source>
        <dbReference type="Proteomes" id="UP000003157"/>
    </source>
</evidence>
<keyword evidence="3" id="KW-0378">Hydrolase</keyword>
<dbReference type="GO" id="GO:0046872">
    <property type="term" value="F:metal ion binding"/>
    <property type="evidence" value="ECO:0007669"/>
    <property type="project" value="UniProtKB-KW"/>
</dbReference>
<dbReference type="HOGENOM" id="CLU_064244_4_0_9"/>
<dbReference type="GO" id="GO:0019213">
    <property type="term" value="F:deacetylase activity"/>
    <property type="evidence" value="ECO:0007669"/>
    <property type="project" value="TreeGrafter"/>
</dbReference>
<proteinExistence type="predicted"/>
<keyword evidence="7" id="KW-1185">Reference proteome</keyword>
<dbReference type="GO" id="GO:0016811">
    <property type="term" value="F:hydrolase activity, acting on carbon-nitrogen (but not peptide) bonds, in linear amides"/>
    <property type="evidence" value="ECO:0007669"/>
    <property type="project" value="InterPro"/>
</dbReference>
<dbReference type="SUPFAM" id="SSF88713">
    <property type="entry name" value="Glycoside hydrolase/deacetylase"/>
    <property type="match status" value="1"/>
</dbReference>
<dbReference type="InterPro" id="IPR011330">
    <property type="entry name" value="Glyco_hydro/deAcase_b/a-brl"/>
</dbReference>
<dbReference type="AlphaFoldDB" id="E7G866"/>
<comment type="cofactor">
    <cofactor evidence="1">
        <name>Mg(2+)</name>
        <dbReference type="ChEBI" id="CHEBI:18420"/>
    </cofactor>
</comment>
<dbReference type="GO" id="GO:0000272">
    <property type="term" value="P:polysaccharide catabolic process"/>
    <property type="evidence" value="ECO:0007669"/>
    <property type="project" value="InterPro"/>
</dbReference>
<organism evidence="6 7">
    <name type="scientific">Coprobacillus cateniformis</name>
    <dbReference type="NCBI Taxonomy" id="100884"/>
    <lineage>
        <taxon>Bacteria</taxon>
        <taxon>Bacillati</taxon>
        <taxon>Bacillota</taxon>
        <taxon>Erysipelotrichia</taxon>
        <taxon>Erysipelotrichales</taxon>
        <taxon>Coprobacillaceae</taxon>
        <taxon>Coprobacillus</taxon>
    </lineage>
</organism>
<dbReference type="GeneID" id="78230604"/>
<protein>
    <submittedName>
        <fullName evidence="6">YdjC family protein</fullName>
    </submittedName>
</protein>
<dbReference type="Gene3D" id="3.20.20.370">
    <property type="entry name" value="Glycoside hydrolase/deacetylase"/>
    <property type="match status" value="1"/>
</dbReference>
<evidence type="ECO:0000256" key="5">
    <source>
        <dbReference type="ARBA" id="ARBA00023277"/>
    </source>
</evidence>
<dbReference type="InterPro" id="IPR006879">
    <property type="entry name" value="YdjC-like"/>
</dbReference>
<dbReference type="Proteomes" id="UP000003157">
    <property type="component" value="Unassembled WGS sequence"/>
</dbReference>
<evidence type="ECO:0000256" key="1">
    <source>
        <dbReference type="ARBA" id="ARBA00001946"/>
    </source>
</evidence>
<dbReference type="OrthoDB" id="9774177at2"/>
<dbReference type="EMBL" id="ADKX01000015">
    <property type="protein sequence ID" value="EFW05785.1"/>
    <property type="molecule type" value="Genomic_DNA"/>
</dbReference>
<evidence type="ECO:0000313" key="6">
    <source>
        <dbReference type="EMBL" id="EFW05785.1"/>
    </source>
</evidence>
<dbReference type="PANTHER" id="PTHR31609">
    <property type="entry name" value="YDJC DEACETYLASE FAMILY MEMBER"/>
    <property type="match status" value="1"/>
</dbReference>
<dbReference type="eggNOG" id="COG3394">
    <property type="taxonomic scope" value="Bacteria"/>
</dbReference>
<comment type="caution">
    <text evidence="6">The sequence shown here is derived from an EMBL/GenBank/DDBJ whole genome shotgun (WGS) entry which is preliminary data.</text>
</comment>
<dbReference type="CDD" id="cd10803">
    <property type="entry name" value="YdjC_EF3048_like"/>
    <property type="match status" value="1"/>
</dbReference>
<evidence type="ECO:0000256" key="4">
    <source>
        <dbReference type="ARBA" id="ARBA00022842"/>
    </source>
</evidence>
<keyword evidence="2" id="KW-0479">Metal-binding</keyword>
<sequence>MRKLINNADDFGYSHAINYGIIDSYLDGILTSTTLMPGMPGFQHAVALAKQNPGLGIGIHLTLTCGKPVMEGHQTLVDEKGYFKKLSFYNDETTSVDEEEVYKEWKTQIEKVYANGIVPTHLDSHHHIHTFKNNPDIVKRLSKEYGLPVRNSFGDPFVLKQDDIKCNDVLIDPWSTNKEEILNCKEQGIALAKEMCCLLEQVGDARVIEVMWHPAYLDYKIVTESSFAYPRIIECEAIKNNELTKYVKEHFELCTYQDIEKERGK</sequence>
<dbReference type="STRING" id="100884.GCA_000269565_02801"/>
<accession>E7G866</accession>
<dbReference type="Pfam" id="PF04794">
    <property type="entry name" value="YdjC"/>
    <property type="match status" value="1"/>
</dbReference>
<dbReference type="InterPro" id="IPR022948">
    <property type="entry name" value="COD_ChbG_bac"/>
</dbReference>
<keyword evidence="5" id="KW-0119">Carbohydrate metabolism</keyword>
<gene>
    <name evidence="6" type="ORF">HMPREF9488_00954</name>
</gene>
<dbReference type="RefSeq" id="WP_008788070.1">
    <property type="nucleotide sequence ID" value="NZ_AKCB01000002.1"/>
</dbReference>
<name>E7G866_9FIRM</name>
<keyword evidence="4" id="KW-0460">Magnesium</keyword>
<evidence type="ECO:0000256" key="3">
    <source>
        <dbReference type="ARBA" id="ARBA00022801"/>
    </source>
</evidence>
<evidence type="ECO:0000256" key="2">
    <source>
        <dbReference type="ARBA" id="ARBA00022723"/>
    </source>
</evidence>
<reference evidence="6 7" key="1">
    <citation type="submission" date="2010-12" db="EMBL/GenBank/DDBJ databases">
        <title>The Genome Sequence of Coprobacillus sp. strain 29_1.</title>
        <authorList>
            <consortium name="The Broad Institute Genome Sequencing Platform"/>
            <person name="Earl A."/>
            <person name="Ward D."/>
            <person name="Feldgarden M."/>
            <person name="Gevers D."/>
            <person name="Daigneault M."/>
            <person name="Sibley C.D."/>
            <person name="White A."/>
            <person name="Strauss J."/>
            <person name="Allen-Vercoe E."/>
            <person name="Young S.K."/>
            <person name="Zeng Q."/>
            <person name="Gargeya S."/>
            <person name="Fitzgerald M."/>
            <person name="Haas B."/>
            <person name="Abouelleil A."/>
            <person name="Alvarado L."/>
            <person name="Arachchi H.M."/>
            <person name="Berlin A."/>
            <person name="Brown A."/>
            <person name="Chapman S.B."/>
            <person name="Chen Z."/>
            <person name="Dunbar C."/>
            <person name="Freedman E."/>
            <person name="Gearin G."/>
            <person name="Gellesch M."/>
            <person name="Goldberg J."/>
            <person name="Griggs A."/>
            <person name="Gujja S."/>
            <person name="Heilman E."/>
            <person name="Heiman D."/>
            <person name="Howarth C."/>
            <person name="Larson L."/>
            <person name="Lui A."/>
            <person name="MacDonald P.J.P."/>
            <person name="Mehta T."/>
            <person name="Montmayeur A."/>
            <person name="Murphy C."/>
            <person name="Neiman D."/>
            <person name="Pearson M."/>
            <person name="Priest M."/>
            <person name="Roberts A."/>
            <person name="Saif S."/>
            <person name="Shea T."/>
            <person name="Shenoy N."/>
            <person name="Sisk P."/>
            <person name="Stolte C."/>
            <person name="Sykes S."/>
            <person name="White J."/>
            <person name="Yandava C."/>
            <person name="Nusbaum C."/>
            <person name="Birren B."/>
        </authorList>
    </citation>
    <scope>NUCLEOTIDE SEQUENCE [LARGE SCALE GENOMIC DNA]</scope>
    <source>
        <strain evidence="6 7">29_1</strain>
    </source>
</reference>
<dbReference type="PANTHER" id="PTHR31609:SF1">
    <property type="entry name" value="CARBOHYDRATE DEACETYLASE"/>
    <property type="match status" value="1"/>
</dbReference>